<feature type="region of interest" description="Disordered" evidence="5">
    <location>
        <begin position="428"/>
        <end position="595"/>
    </location>
</feature>
<feature type="compositionally biased region" description="Polar residues" evidence="5">
    <location>
        <begin position="180"/>
        <end position="219"/>
    </location>
</feature>
<dbReference type="InterPro" id="IPR013083">
    <property type="entry name" value="Znf_RING/FYVE/PHD"/>
</dbReference>
<dbReference type="PANTHER" id="PTHR14955">
    <property type="entry name" value="RETINOIC ACID INDUCED 1/TRANSCRIPTION FACTOR 20"/>
    <property type="match status" value="1"/>
</dbReference>
<dbReference type="Pfam" id="PF13771">
    <property type="entry name" value="zf-HC5HC2H"/>
    <property type="match status" value="1"/>
</dbReference>
<evidence type="ECO:0000256" key="3">
    <source>
        <dbReference type="ARBA" id="ARBA00022771"/>
    </source>
</evidence>
<evidence type="ECO:0000256" key="1">
    <source>
        <dbReference type="ARBA" id="ARBA00022553"/>
    </source>
</evidence>
<dbReference type="Proteomes" id="UP000759131">
    <property type="component" value="Unassembled WGS sequence"/>
</dbReference>
<feature type="compositionally biased region" description="Polar residues" evidence="5">
    <location>
        <begin position="229"/>
        <end position="243"/>
    </location>
</feature>
<feature type="compositionally biased region" description="Polar residues" evidence="5">
    <location>
        <begin position="450"/>
        <end position="496"/>
    </location>
</feature>
<dbReference type="GO" id="GO:0006357">
    <property type="term" value="P:regulation of transcription by RNA polymerase II"/>
    <property type="evidence" value="ECO:0007669"/>
    <property type="project" value="TreeGrafter"/>
</dbReference>
<evidence type="ECO:0000313" key="7">
    <source>
        <dbReference type="EMBL" id="CAD7623232.1"/>
    </source>
</evidence>
<feature type="compositionally biased region" description="Polar residues" evidence="5">
    <location>
        <begin position="266"/>
        <end position="296"/>
    </location>
</feature>
<dbReference type="InterPro" id="IPR052440">
    <property type="entry name" value="Trans_Reg/Chrom_Remod"/>
</dbReference>
<feature type="region of interest" description="Disordered" evidence="5">
    <location>
        <begin position="742"/>
        <end position="831"/>
    </location>
</feature>
<feature type="compositionally biased region" description="Polar residues" evidence="5">
    <location>
        <begin position="822"/>
        <end position="831"/>
    </location>
</feature>
<feature type="region of interest" description="Disordered" evidence="5">
    <location>
        <begin position="45"/>
        <end position="81"/>
    </location>
</feature>
<dbReference type="GO" id="GO:0008270">
    <property type="term" value="F:zinc ion binding"/>
    <property type="evidence" value="ECO:0007669"/>
    <property type="project" value="UniProtKB-KW"/>
</dbReference>
<feature type="compositionally biased region" description="Polar residues" evidence="5">
    <location>
        <begin position="578"/>
        <end position="588"/>
    </location>
</feature>
<name>A0A7R9KJS6_9ACAR</name>
<proteinExistence type="predicted"/>
<evidence type="ECO:0000313" key="8">
    <source>
        <dbReference type="Proteomes" id="UP000759131"/>
    </source>
</evidence>
<feature type="domain" description="PHD-type" evidence="6">
    <location>
        <begin position="809"/>
        <end position="917"/>
    </location>
</feature>
<accession>A0A7R9KJS6</accession>
<dbReference type="InterPro" id="IPR034732">
    <property type="entry name" value="EPHD"/>
</dbReference>
<feature type="compositionally biased region" description="Low complexity" evidence="5">
    <location>
        <begin position="160"/>
        <end position="178"/>
    </location>
</feature>
<evidence type="ECO:0000256" key="5">
    <source>
        <dbReference type="SAM" id="MobiDB-lite"/>
    </source>
</evidence>
<feature type="compositionally biased region" description="Polar residues" evidence="5">
    <location>
        <begin position="45"/>
        <end position="79"/>
    </location>
</feature>
<feature type="compositionally biased region" description="Pro residues" evidence="5">
    <location>
        <begin position="314"/>
        <end position="324"/>
    </location>
</feature>
<dbReference type="PROSITE" id="PS51805">
    <property type="entry name" value="EPHD"/>
    <property type="match status" value="1"/>
</dbReference>
<sequence>MQSPGPPYQGPSVVSNDSYANRNYENHVLSTHGVSTNYLTYHSSDGSHESNYCEQSHYNTSSTPSATHYANNSSNSGHSYGQPVNHFNDMYTTCSPYAALPPAIRPPIPSSDLKYWNSDQMSQNSHNSYNQGIPPPPLVSRTGLRSPPTDRTGNSYGATAAAQSRSSSQSPQDWSRSPNVMHSPSTTPSPQTHRSPSHMPSRQYSPSHSSVANDSSSQPMVLKTDNGFGPQNQRTSQVNASNPLHSLQKMVMSDTEGAAVRNTYDNTLQSNGSVPFNTNATQKNYNNSDQNVTTDPDSPYPTYYNLDQNRLCTPPRPPPPPPNANPNLSYDNIPDTATSDGQLCGSDKELNKCDKNDIKCNNHNIDNNNSSNDLMLIGEDDSKGTLRQMANKSNDTLNAGVVVNGENQTLKKEMNTTKSDCIVADEPPALCKRSSSQESIQSSDSEKNHSNYGDTRAHQNWQMGNHYYSNQSDKNAWPQWPQNSGHPSSVPQTSDYMSDGRHVVPNSGPHPDYHTQQPSDGTRRCGSGSWGASTPSSQNSSSQRDFASPNNMRQTSTTKKRGRPFGSKNRRNSDDTNSETNTSDASNSTKKKKKAVATEEIGINTNVTLDPHGFDELAVVNPLKQVSKRKKTVGPFIRLEKGKGKVSTVYSIVNTSAKPEDEKDVKNKSLSGKLEPLKPMRRPSLLVSSKKVVSTLSPQYDFNTRDKTWVCALCHKGPHYKGLGDLYGPYYISKEDKTKTQSSASTATTSQPLAHSSRSASIDDVIDSVASNEPTPQESERKRGRRRKSEATEDTATAHNAVIPHRGRPPKSRIETPKPVISSPNHSDSSTNTEVWVHEDCIVWSSGVYLIGHRVRHLEEVISESNESFCTKCKLSGATLGCLQKSCNTSQFHYLCAKEKGCELDDENFSLLCPKHKKKAKTSSSAGETSAAMT</sequence>
<feature type="compositionally biased region" description="Polar residues" evidence="5">
    <location>
        <begin position="543"/>
        <end position="557"/>
    </location>
</feature>
<keyword evidence="8" id="KW-1185">Reference proteome</keyword>
<dbReference type="AlphaFoldDB" id="A0A7R9KJS6"/>
<gene>
    <name evidence="7" type="ORF">OSB1V03_LOCUS3689</name>
</gene>
<feature type="region of interest" description="Disordered" evidence="5">
    <location>
        <begin position="266"/>
        <end position="340"/>
    </location>
</feature>
<dbReference type="EMBL" id="CAJPIZ010001541">
    <property type="protein sequence ID" value="CAG2103662.1"/>
    <property type="molecule type" value="Genomic_DNA"/>
</dbReference>
<feature type="compositionally biased region" description="Low complexity" evidence="5">
    <location>
        <begin position="533"/>
        <end position="542"/>
    </location>
</feature>
<keyword evidence="4" id="KW-0862">Zinc</keyword>
<feature type="compositionally biased region" description="Low complexity" evidence="5">
    <location>
        <begin position="434"/>
        <end position="443"/>
    </location>
</feature>
<keyword evidence="1" id="KW-0597">Phosphoprotein</keyword>
<evidence type="ECO:0000256" key="2">
    <source>
        <dbReference type="ARBA" id="ARBA00022723"/>
    </source>
</evidence>
<keyword evidence="3" id="KW-0863">Zinc-finger</keyword>
<reference evidence="7" key="1">
    <citation type="submission" date="2020-11" db="EMBL/GenBank/DDBJ databases">
        <authorList>
            <person name="Tran Van P."/>
        </authorList>
    </citation>
    <scope>NUCLEOTIDE SEQUENCE</scope>
</reference>
<dbReference type="OrthoDB" id="10029243at2759"/>
<organism evidence="7">
    <name type="scientific">Medioppia subpectinata</name>
    <dbReference type="NCBI Taxonomy" id="1979941"/>
    <lineage>
        <taxon>Eukaryota</taxon>
        <taxon>Metazoa</taxon>
        <taxon>Ecdysozoa</taxon>
        <taxon>Arthropoda</taxon>
        <taxon>Chelicerata</taxon>
        <taxon>Arachnida</taxon>
        <taxon>Acari</taxon>
        <taxon>Acariformes</taxon>
        <taxon>Sarcoptiformes</taxon>
        <taxon>Oribatida</taxon>
        <taxon>Brachypylina</taxon>
        <taxon>Oppioidea</taxon>
        <taxon>Oppiidae</taxon>
        <taxon>Medioppia</taxon>
    </lineage>
</organism>
<dbReference type="SMART" id="SM00249">
    <property type="entry name" value="PHD"/>
    <property type="match status" value="1"/>
</dbReference>
<dbReference type="EMBL" id="OC856116">
    <property type="protein sequence ID" value="CAD7623232.1"/>
    <property type="molecule type" value="Genomic_DNA"/>
</dbReference>
<evidence type="ECO:0000259" key="6">
    <source>
        <dbReference type="PROSITE" id="PS51805"/>
    </source>
</evidence>
<dbReference type="PANTHER" id="PTHR14955:SF4">
    <property type="entry name" value="PHD-TYPE DOMAIN-CONTAINING PROTEIN"/>
    <property type="match status" value="1"/>
</dbReference>
<feature type="compositionally biased region" description="Polar residues" evidence="5">
    <location>
        <begin position="117"/>
        <end position="131"/>
    </location>
</feature>
<dbReference type="Gene3D" id="3.30.40.10">
    <property type="entry name" value="Zinc/RING finger domain, C3HC4 (zinc finger)"/>
    <property type="match status" value="1"/>
</dbReference>
<feature type="compositionally biased region" description="Low complexity" evidence="5">
    <location>
        <begin position="742"/>
        <end position="751"/>
    </location>
</feature>
<keyword evidence="2" id="KW-0479">Metal-binding</keyword>
<feature type="region of interest" description="Disordered" evidence="5">
    <location>
        <begin position="111"/>
        <end position="243"/>
    </location>
</feature>
<protein>
    <recommendedName>
        <fullName evidence="6">PHD-type domain-containing protein</fullName>
    </recommendedName>
</protein>
<evidence type="ECO:0000256" key="4">
    <source>
        <dbReference type="ARBA" id="ARBA00022833"/>
    </source>
</evidence>
<dbReference type="InterPro" id="IPR001965">
    <property type="entry name" value="Znf_PHD"/>
</dbReference>
<dbReference type="GO" id="GO:0005634">
    <property type="term" value="C:nucleus"/>
    <property type="evidence" value="ECO:0007669"/>
    <property type="project" value="TreeGrafter"/>
</dbReference>